<reference evidence="3" key="1">
    <citation type="submission" date="2017-02" db="UniProtKB">
        <authorList>
            <consortium name="WormBaseParasite"/>
        </authorList>
    </citation>
    <scope>IDENTIFICATION</scope>
</reference>
<sequence length="177" mass="20323">MKNAIKTDLQQLRMLLEDHIDHLNNIYFTLFLNGFSAIQFPDGQTVNLAEFQGTKLKLIPRTNILSADVLSSTTTTDEDLFTSPPYNNNGSFTDISNIKTFTEGMETKQNMDVSLNDNGQSSRNFLISKENDDIEGYLQWMNGQTTICQSYHTMLETEVATKKYFERKCYDLFIIMI</sequence>
<protein>
    <submittedName>
        <fullName evidence="1 3">Uncharacterized protein</fullName>
    </submittedName>
</protein>
<keyword evidence="2" id="KW-1185">Reference proteome</keyword>
<proteinExistence type="predicted"/>
<gene>
    <name evidence="1" type="ORF">BTMF_LOCUS1533</name>
</gene>
<reference evidence="1 2" key="2">
    <citation type="submission" date="2018-11" db="EMBL/GenBank/DDBJ databases">
        <authorList>
            <consortium name="Pathogen Informatics"/>
        </authorList>
    </citation>
    <scope>NUCLEOTIDE SEQUENCE [LARGE SCALE GENOMIC DNA]</scope>
</reference>
<dbReference type="EMBL" id="UZAG01001121">
    <property type="protein sequence ID" value="VDO10446.1"/>
    <property type="molecule type" value="Genomic_DNA"/>
</dbReference>
<name>A0A0R3Q7A2_9BILA</name>
<dbReference type="AlphaFoldDB" id="A0A0R3Q7A2"/>
<evidence type="ECO:0000313" key="1">
    <source>
        <dbReference type="EMBL" id="VDO10446.1"/>
    </source>
</evidence>
<dbReference type="Proteomes" id="UP000280834">
    <property type="component" value="Unassembled WGS sequence"/>
</dbReference>
<dbReference type="WBParaSite" id="BTMF_0000220601-mRNA-1">
    <property type="protein sequence ID" value="BTMF_0000220601-mRNA-1"/>
    <property type="gene ID" value="BTMF_0000220601"/>
</dbReference>
<evidence type="ECO:0000313" key="2">
    <source>
        <dbReference type="Proteomes" id="UP000280834"/>
    </source>
</evidence>
<organism evidence="3">
    <name type="scientific">Brugia timori</name>
    <dbReference type="NCBI Taxonomy" id="42155"/>
    <lineage>
        <taxon>Eukaryota</taxon>
        <taxon>Metazoa</taxon>
        <taxon>Ecdysozoa</taxon>
        <taxon>Nematoda</taxon>
        <taxon>Chromadorea</taxon>
        <taxon>Rhabditida</taxon>
        <taxon>Spirurina</taxon>
        <taxon>Spiruromorpha</taxon>
        <taxon>Filarioidea</taxon>
        <taxon>Onchocercidae</taxon>
        <taxon>Brugia</taxon>
    </lineage>
</organism>
<accession>A0A0R3Q7A2</accession>
<evidence type="ECO:0000313" key="3">
    <source>
        <dbReference type="WBParaSite" id="BTMF_0000220601-mRNA-1"/>
    </source>
</evidence>